<dbReference type="Proteomes" id="UP000030686">
    <property type="component" value="Unassembled WGS sequence"/>
</dbReference>
<name>W6Q4B2_PENRF</name>
<protein>
    <submittedName>
        <fullName evidence="2">Genomic scaffold, ProqFM164S01</fullName>
    </submittedName>
</protein>
<evidence type="ECO:0000256" key="1">
    <source>
        <dbReference type="SAM" id="MobiDB-lite"/>
    </source>
</evidence>
<proteinExistence type="predicted"/>
<gene>
    <name evidence="2" type="ORF">PROQFM164_S01g002815</name>
</gene>
<dbReference type="EMBL" id="HG792015">
    <property type="protein sequence ID" value="CDM29004.1"/>
    <property type="molecule type" value="Genomic_DNA"/>
</dbReference>
<evidence type="ECO:0000313" key="3">
    <source>
        <dbReference type="Proteomes" id="UP000030686"/>
    </source>
</evidence>
<evidence type="ECO:0000313" key="2">
    <source>
        <dbReference type="EMBL" id="CDM29004.1"/>
    </source>
</evidence>
<dbReference type="AlphaFoldDB" id="W6Q4B2"/>
<feature type="region of interest" description="Disordered" evidence="1">
    <location>
        <begin position="66"/>
        <end position="98"/>
    </location>
</feature>
<organism evidence="2 3">
    <name type="scientific">Penicillium roqueforti (strain FM164)</name>
    <dbReference type="NCBI Taxonomy" id="1365484"/>
    <lineage>
        <taxon>Eukaryota</taxon>
        <taxon>Fungi</taxon>
        <taxon>Dikarya</taxon>
        <taxon>Ascomycota</taxon>
        <taxon>Pezizomycotina</taxon>
        <taxon>Eurotiomycetes</taxon>
        <taxon>Eurotiomycetidae</taxon>
        <taxon>Eurotiales</taxon>
        <taxon>Aspergillaceae</taxon>
        <taxon>Penicillium</taxon>
    </lineage>
</organism>
<keyword evidence="3" id="KW-1185">Reference proteome</keyword>
<accession>W6Q4B2</accession>
<reference evidence="2" key="1">
    <citation type="journal article" date="2014" name="Nat. Commun.">
        <title>Multiple recent horizontal transfers of a large genomic region in cheese making fungi.</title>
        <authorList>
            <person name="Cheeseman K."/>
            <person name="Ropars J."/>
            <person name="Renault P."/>
            <person name="Dupont J."/>
            <person name="Gouzy J."/>
            <person name="Branca A."/>
            <person name="Abraham A.L."/>
            <person name="Ceppi M."/>
            <person name="Conseiller E."/>
            <person name="Debuchy R."/>
            <person name="Malagnac F."/>
            <person name="Goarin A."/>
            <person name="Silar P."/>
            <person name="Lacoste S."/>
            <person name="Sallet E."/>
            <person name="Bensimon A."/>
            <person name="Giraud T."/>
            <person name="Brygoo Y."/>
        </authorList>
    </citation>
    <scope>NUCLEOTIDE SEQUENCE [LARGE SCALE GENOMIC DNA]</scope>
    <source>
        <strain evidence="2">FM164</strain>
    </source>
</reference>
<sequence length="98" mass="10622">MKEAWLATEKKKVWENDEPFSPADEWSESVLCLGRPTDESSREAFSAPASLRLDSSSVPVRVSGGATKFTETKGSGRKASKRAGQPSFMSPYLQVAPG</sequence>